<dbReference type="AlphaFoldDB" id="A0A0K8SG35"/>
<evidence type="ECO:0000256" key="2">
    <source>
        <dbReference type="SAM" id="Phobius"/>
    </source>
</evidence>
<evidence type="ECO:0000256" key="1">
    <source>
        <dbReference type="SAM" id="MobiDB-lite"/>
    </source>
</evidence>
<keyword evidence="2" id="KW-0812">Transmembrane</keyword>
<feature type="transmembrane region" description="Helical" evidence="2">
    <location>
        <begin position="6"/>
        <end position="24"/>
    </location>
</feature>
<organism evidence="3">
    <name type="scientific">Lygus hesperus</name>
    <name type="common">Western plant bug</name>
    <dbReference type="NCBI Taxonomy" id="30085"/>
    <lineage>
        <taxon>Eukaryota</taxon>
        <taxon>Metazoa</taxon>
        <taxon>Ecdysozoa</taxon>
        <taxon>Arthropoda</taxon>
        <taxon>Hexapoda</taxon>
        <taxon>Insecta</taxon>
        <taxon>Pterygota</taxon>
        <taxon>Neoptera</taxon>
        <taxon>Paraneoptera</taxon>
        <taxon>Hemiptera</taxon>
        <taxon>Heteroptera</taxon>
        <taxon>Panheteroptera</taxon>
        <taxon>Cimicomorpha</taxon>
        <taxon>Miridae</taxon>
        <taxon>Mirini</taxon>
        <taxon>Lygus</taxon>
    </lineage>
</organism>
<evidence type="ECO:0000313" key="3">
    <source>
        <dbReference type="EMBL" id="JAG51745.1"/>
    </source>
</evidence>
<keyword evidence="2" id="KW-0472">Membrane</keyword>
<name>A0A0K8SG35_LYGHE</name>
<reference evidence="3" key="1">
    <citation type="submission" date="2014-09" db="EMBL/GenBank/DDBJ databases">
        <authorList>
            <person name="Magalhaes I.L.F."/>
            <person name="Oliveira U."/>
            <person name="Santos F.R."/>
            <person name="Vidigal T.H.D.A."/>
            <person name="Brescovit A.D."/>
            <person name="Santos A.J."/>
        </authorList>
    </citation>
    <scope>NUCLEOTIDE SEQUENCE</scope>
</reference>
<sequence length="230" mass="24569">MTICLVFWFLTISISVGATAIYLIKKLEMDSKNHPSEVTTDKSDFPERAEQGSEKEYMDVDVVDFLIDTFYPDAQEKSEGRAGEAAVNATSTNFTVPELDEEEEEEEEPNPEDPRNKRFLNFNLGATASENGGGGSAGGSGNFLFDIIRLVAGSGSGSSGSGDAAGGAAPEEGKHNDEAAYGVGVPGPLTRLFVVANRGVASLIQDLILRLAQTSERIVNFKARLITSII</sequence>
<feature type="compositionally biased region" description="Acidic residues" evidence="1">
    <location>
        <begin position="98"/>
        <end position="111"/>
    </location>
</feature>
<keyword evidence="2" id="KW-1133">Transmembrane helix</keyword>
<dbReference type="EMBL" id="GBRD01014081">
    <property type="protein sequence ID" value="JAG51745.1"/>
    <property type="molecule type" value="Transcribed_RNA"/>
</dbReference>
<feature type="region of interest" description="Disordered" evidence="1">
    <location>
        <begin position="77"/>
        <end position="118"/>
    </location>
</feature>
<feature type="region of interest" description="Disordered" evidence="1">
    <location>
        <begin position="33"/>
        <end position="53"/>
    </location>
</feature>
<protein>
    <submittedName>
        <fullName evidence="3">Uncharacterized protein</fullName>
    </submittedName>
</protein>
<feature type="region of interest" description="Disordered" evidence="1">
    <location>
        <begin position="158"/>
        <end position="180"/>
    </location>
</feature>
<proteinExistence type="predicted"/>
<accession>A0A0K8SG35</accession>